<feature type="transmembrane region" description="Helical" evidence="2">
    <location>
        <begin position="194"/>
        <end position="216"/>
    </location>
</feature>
<keyword evidence="2" id="KW-0472">Membrane</keyword>
<evidence type="ECO:0000256" key="2">
    <source>
        <dbReference type="SAM" id="Phobius"/>
    </source>
</evidence>
<reference evidence="3 4" key="1">
    <citation type="journal article" date="2008" name="Nat. Biotechnol.">
        <title>Genome sequencing and analysis of the filamentous fungus Penicillium chrysogenum.</title>
        <authorList>
            <person name="van den Berg M.A."/>
            <person name="Albang R."/>
            <person name="Albermann K."/>
            <person name="Badger J.H."/>
            <person name="Daran J.-M."/>
            <person name="Driessen A.J.M."/>
            <person name="Garcia-Estrada C."/>
            <person name="Fedorova N.D."/>
            <person name="Harris D.M."/>
            <person name="Heijne W.H.M."/>
            <person name="Joardar V.S."/>
            <person name="Kiel J.A.K.W."/>
            <person name="Kovalchuk A."/>
            <person name="Martin J.F."/>
            <person name="Nierman W.C."/>
            <person name="Nijland J.G."/>
            <person name="Pronk J.T."/>
            <person name="Roubos J.A."/>
            <person name="van der Klei I.J."/>
            <person name="van Peij N.N.M.E."/>
            <person name="Veenhuis M."/>
            <person name="von Doehren H."/>
            <person name="Wagner C."/>
            <person name="Wortman J.R."/>
            <person name="Bovenberg R.A.L."/>
        </authorList>
    </citation>
    <scope>NUCLEOTIDE SEQUENCE [LARGE SCALE GENOMIC DNA]</scope>
    <source>
        <strain evidence="4">ATCC 28089 / DSM 1075 / NRRL 1951 / Wisconsin 54-1255</strain>
    </source>
</reference>
<sequence length="397" mass="43656">MPRMTSCFSTVSTAIFQDSSDYYLLHKRPGIQFTECSGAIPLDMHSGLRSVRSPDLVAYVNVLNTECGVYNIEMQESSKSQPNHEVVNQPIPAKVHTHAQKASHAKTKSPSGEGDKCGGKASGWTNAKHLKAYYTTLLYSGIGYGLGFCGCSWVLAGSLGGWCISVFTVISLLSMRMQGHSVDIIVKYGWWDMYIRGVCLCGKGLAYWVMGLIFSLCFRAKGIQVVNWDIRVYGTRSGDLRHAITCRGLVILALACHGELQNGYEVGVGGGNGKTMIVHSMSYTYRGASIYSARTPDEEIKHIRLRLPIVKSKVISRNQQPITYSHSSRLPIPSIAGSIHRQFPGTEDPDDSHQPGPIKRGHPLRCKMPLIQITVARLVDDGKSSVIRAIDHAWSQP</sequence>
<keyword evidence="2" id="KW-1133">Transmembrane helix</keyword>
<protein>
    <submittedName>
        <fullName evidence="3">Uncharacterized protein</fullName>
    </submittedName>
</protein>
<evidence type="ECO:0000313" key="3">
    <source>
        <dbReference type="EMBL" id="CAP74329.1"/>
    </source>
</evidence>
<feature type="region of interest" description="Disordered" evidence="1">
    <location>
        <begin position="338"/>
        <end position="363"/>
    </location>
</feature>
<name>B6H616_PENRW</name>
<keyword evidence="4" id="KW-1185">Reference proteome</keyword>
<dbReference type="EMBL" id="AM920429">
    <property type="protein sequence ID" value="CAP74329.1"/>
    <property type="molecule type" value="Genomic_DNA"/>
</dbReference>
<keyword evidence="2" id="KW-0812">Transmembrane</keyword>
<proteinExistence type="predicted"/>
<organism evidence="3 4">
    <name type="scientific">Penicillium rubens (strain ATCC 28089 / DSM 1075 / NRRL 1951 / Wisconsin 54-1255)</name>
    <name type="common">Penicillium chrysogenum</name>
    <dbReference type="NCBI Taxonomy" id="500485"/>
    <lineage>
        <taxon>Eukaryota</taxon>
        <taxon>Fungi</taxon>
        <taxon>Dikarya</taxon>
        <taxon>Ascomycota</taxon>
        <taxon>Pezizomycotina</taxon>
        <taxon>Eurotiomycetes</taxon>
        <taxon>Eurotiomycetidae</taxon>
        <taxon>Eurotiales</taxon>
        <taxon>Aspergillaceae</taxon>
        <taxon>Penicillium</taxon>
        <taxon>Penicillium chrysogenum species complex</taxon>
    </lineage>
</organism>
<evidence type="ECO:0000256" key="1">
    <source>
        <dbReference type="SAM" id="MobiDB-lite"/>
    </source>
</evidence>
<evidence type="ECO:0000313" key="4">
    <source>
        <dbReference type="Proteomes" id="UP000000724"/>
    </source>
</evidence>
<accession>B6H616</accession>
<gene>
    <name evidence="3" type="ORF">Pc14g01880</name>
    <name evidence="3" type="ORF">PCH_Pc14g01880</name>
</gene>
<dbReference type="VEuPathDB" id="FungiDB:PCH_Pc14g01880"/>
<dbReference type="AlphaFoldDB" id="B6H616"/>
<dbReference type="Proteomes" id="UP000000724">
    <property type="component" value="Contig Pc00c14"/>
</dbReference>
<dbReference type="HOGENOM" id="CLU_694645_0_0_1"/>
<feature type="transmembrane region" description="Helical" evidence="2">
    <location>
        <begin position="153"/>
        <end position="173"/>
    </location>
</feature>